<feature type="compositionally biased region" description="Low complexity" evidence="1">
    <location>
        <begin position="681"/>
        <end position="706"/>
    </location>
</feature>
<feature type="region of interest" description="Disordered" evidence="1">
    <location>
        <begin position="1"/>
        <end position="33"/>
    </location>
</feature>
<feature type="region of interest" description="Disordered" evidence="1">
    <location>
        <begin position="794"/>
        <end position="815"/>
    </location>
</feature>
<evidence type="ECO:0000313" key="3">
    <source>
        <dbReference type="Proteomes" id="UP000298138"/>
    </source>
</evidence>
<protein>
    <submittedName>
        <fullName evidence="2">DUF1765-domain-containing protein</fullName>
    </submittedName>
</protein>
<evidence type="ECO:0000256" key="1">
    <source>
        <dbReference type="SAM" id="MobiDB-lite"/>
    </source>
</evidence>
<evidence type="ECO:0000313" key="2">
    <source>
        <dbReference type="EMBL" id="TGZ81427.1"/>
    </source>
</evidence>
<sequence length="815" mass="92231">MFLRTNLSTPDLQTATMAGRIPTQAQSPPSQRKARDELWEPYRALENDLNRFSSTKSDKTIIVRQFLLPFLERWKGKCSREIAPEDLEKRVRLLHKWWMALLAQARTRSSQYMPGAERPFYMEAISAIMSRPEWRMAPSSFAPLSAKESLSTKSASSDSLSSASSGFSIHTAVQHNIKSLYSTAIYDSLAFVVEKMGYRTASPALVTFGGKVIAYAFFFCNGVPEMLVHLWNLPSALVRRVLPEFGVGRSADMRDMSDAIVGEFPEALHCLGFCSFVQMLRLLRQQPKVPVCAVGIDWRGPWLSRWCGRESDLVYVFFKHYHILMYDYLPPSPSPVARICAPGYVPVLVQISALVDGTIGKQPGQQTETAATTFEDLLNASAALPLTPKVNTRGGMAENPLIILLQDVLLNQDFPPECRTAFADSFIRLLKLSVRRTQRYDSNACFQLCELLEEVLQVMTEVDRTGHGDHFDWDFWFEVLNTMLAVENNMTELRVISFVYTIWDTLVKSEERKRKWCMEWLLSDAIWERFFYHWCPMVRAYFQRLVCWRIARYRSGTCPIDAAIYGRMLALLDVGFKCHTRLLEDKGFSSTAPCFPAPSRRLVILKNDPPVSPQGVLLDGIIPTTPMGPKLNSTGAPTFAAILQQQEQAREEEGYGINKRWSQLRSALGFKTSPAGNASEDTTSSPKSSRLSTSSISSTASDDAPTTAPPPASFKFSLEWMEHRMMGREQKLTPSRLPKAAQAYFESLKNEERPSEELIGAISPKYLTYVGRSLAEWRLIVLEHENFINRRREEGRPTDNDVETPTLGVDSVRKF</sequence>
<name>A0A4S2MXQ7_9PEZI</name>
<dbReference type="STRING" id="341454.A0A4S2MXQ7"/>
<dbReference type="Proteomes" id="UP000298138">
    <property type="component" value="Unassembled WGS sequence"/>
</dbReference>
<dbReference type="InterPro" id="IPR013887">
    <property type="entry name" value="UPF0592"/>
</dbReference>
<feature type="compositionally biased region" description="Polar residues" evidence="1">
    <location>
        <begin position="1"/>
        <end position="16"/>
    </location>
</feature>
<keyword evidence="3" id="KW-1185">Reference proteome</keyword>
<gene>
    <name evidence="2" type="ORF">EX30DRAFT_262719</name>
</gene>
<feature type="region of interest" description="Disordered" evidence="1">
    <location>
        <begin position="670"/>
        <end position="713"/>
    </location>
</feature>
<dbReference type="Pfam" id="PF08578">
    <property type="entry name" value="DUF1765"/>
    <property type="match status" value="1"/>
</dbReference>
<dbReference type="PANTHER" id="PTHR37988:SF1">
    <property type="entry name" value="UPF0592 MEMBRANE PROTEIN C7D4.03C"/>
    <property type="match status" value="1"/>
</dbReference>
<accession>A0A4S2MXQ7</accession>
<dbReference type="EMBL" id="ML220119">
    <property type="protein sequence ID" value="TGZ81427.1"/>
    <property type="molecule type" value="Genomic_DNA"/>
</dbReference>
<dbReference type="OrthoDB" id="296767at2759"/>
<dbReference type="PANTHER" id="PTHR37988">
    <property type="entry name" value="UPF0592 MEMBRANE PROTEIN C7D4.03C"/>
    <property type="match status" value="1"/>
</dbReference>
<dbReference type="AlphaFoldDB" id="A0A4S2MXQ7"/>
<proteinExistence type="predicted"/>
<reference evidence="2 3" key="1">
    <citation type="submission" date="2019-04" db="EMBL/GenBank/DDBJ databases">
        <title>Comparative genomics and transcriptomics to analyze fruiting body development in filamentous ascomycetes.</title>
        <authorList>
            <consortium name="DOE Joint Genome Institute"/>
            <person name="Lutkenhaus R."/>
            <person name="Traeger S."/>
            <person name="Breuer J."/>
            <person name="Kuo A."/>
            <person name="Lipzen A."/>
            <person name="Pangilinan J."/>
            <person name="Dilworth D."/>
            <person name="Sandor L."/>
            <person name="Poggeler S."/>
            <person name="Barry K."/>
            <person name="Grigoriev I.V."/>
            <person name="Nowrousian M."/>
        </authorList>
    </citation>
    <scope>NUCLEOTIDE SEQUENCE [LARGE SCALE GENOMIC DNA]</scope>
    <source>
        <strain evidence="2 3">CBS 389.68</strain>
    </source>
</reference>
<dbReference type="InParanoid" id="A0A4S2MXQ7"/>
<organism evidence="2 3">
    <name type="scientific">Ascodesmis nigricans</name>
    <dbReference type="NCBI Taxonomy" id="341454"/>
    <lineage>
        <taxon>Eukaryota</taxon>
        <taxon>Fungi</taxon>
        <taxon>Dikarya</taxon>
        <taxon>Ascomycota</taxon>
        <taxon>Pezizomycotina</taxon>
        <taxon>Pezizomycetes</taxon>
        <taxon>Pezizales</taxon>
        <taxon>Ascodesmidaceae</taxon>
        <taxon>Ascodesmis</taxon>
    </lineage>
</organism>